<organism evidence="2 3">
    <name type="scientific">Clostridium thailandense</name>
    <dbReference type="NCBI Taxonomy" id="2794346"/>
    <lineage>
        <taxon>Bacteria</taxon>
        <taxon>Bacillati</taxon>
        <taxon>Bacillota</taxon>
        <taxon>Clostridia</taxon>
        <taxon>Eubacteriales</taxon>
        <taxon>Clostridiaceae</taxon>
        <taxon>Clostridium</taxon>
    </lineage>
</organism>
<keyword evidence="1" id="KW-0812">Transmembrane</keyword>
<protein>
    <submittedName>
        <fullName evidence="2">Uncharacterized protein</fullName>
    </submittedName>
</protein>
<evidence type="ECO:0000313" key="2">
    <source>
        <dbReference type="EMBL" id="MBV7272855.1"/>
    </source>
</evidence>
<proteinExistence type="predicted"/>
<dbReference type="EMBL" id="JAEEGC010000034">
    <property type="protein sequence ID" value="MBV7272855.1"/>
    <property type="molecule type" value="Genomic_DNA"/>
</dbReference>
<accession>A0A949WQK1</accession>
<reference evidence="2" key="1">
    <citation type="submission" date="2020-12" db="EMBL/GenBank/DDBJ databases">
        <title>Clostridium thailandense sp. nov., a novel acetogenic bacterium isolated from peat land soil in Thailand.</title>
        <authorList>
            <person name="Chaikitkaew S."/>
            <person name="Birkeland N.K."/>
        </authorList>
    </citation>
    <scope>NUCLEOTIDE SEQUENCE</scope>
    <source>
        <strain evidence="2">PL3</strain>
    </source>
</reference>
<gene>
    <name evidence="2" type="ORF">I6U48_08015</name>
</gene>
<sequence length="184" mass="21216">MKTKKAISIISIFMGIFILIFSFLYTDNNTSYVYNSRVTISKVTEGFTYADYYNSRYEFSIKYPSILINGNESENGDGITLIDESGTVKLTVFGSNNIFDITPSQAYKNALKEVKKASYKKQKDNWYIISSIKNNKIIYKKEVVGKGSTNTFIFEYPLTQKKLYDEFLLNLNNYFKTPGIHEVH</sequence>
<keyword evidence="1" id="KW-0472">Membrane</keyword>
<keyword evidence="1" id="KW-1133">Transmembrane helix</keyword>
<dbReference type="AlphaFoldDB" id="A0A949WQK1"/>
<keyword evidence="3" id="KW-1185">Reference proteome</keyword>
<dbReference type="Proteomes" id="UP000694308">
    <property type="component" value="Unassembled WGS sequence"/>
</dbReference>
<evidence type="ECO:0000256" key="1">
    <source>
        <dbReference type="SAM" id="Phobius"/>
    </source>
</evidence>
<evidence type="ECO:0000313" key="3">
    <source>
        <dbReference type="Proteomes" id="UP000694308"/>
    </source>
</evidence>
<feature type="transmembrane region" description="Helical" evidence="1">
    <location>
        <begin position="7"/>
        <end position="25"/>
    </location>
</feature>
<comment type="caution">
    <text evidence="2">The sequence shown here is derived from an EMBL/GenBank/DDBJ whole genome shotgun (WGS) entry which is preliminary data.</text>
</comment>
<name>A0A949WQK1_9CLOT</name>
<dbReference type="RefSeq" id="WP_218319886.1">
    <property type="nucleotide sequence ID" value="NZ_JAEEGC010000034.1"/>
</dbReference>